<dbReference type="Gene3D" id="3.40.50.1110">
    <property type="entry name" value="SGNH hydrolase"/>
    <property type="match status" value="1"/>
</dbReference>
<keyword evidence="2" id="KW-1015">Disulfide bond</keyword>
<protein>
    <submittedName>
        <fullName evidence="4">SGNH/GDSL hydrolase family protein</fullName>
    </submittedName>
</protein>
<keyword evidence="5" id="KW-1185">Reference proteome</keyword>
<dbReference type="GO" id="GO:0004806">
    <property type="term" value="F:triacylglycerol lipase activity"/>
    <property type="evidence" value="ECO:0007669"/>
    <property type="project" value="TreeGrafter"/>
</dbReference>
<gene>
    <name evidence="4" type="ORF">FOY51_17350</name>
</gene>
<evidence type="ECO:0000256" key="1">
    <source>
        <dbReference type="PIRSR" id="PIRSR637460-1"/>
    </source>
</evidence>
<dbReference type="OrthoDB" id="5503950at2"/>
<dbReference type="GO" id="GO:0019433">
    <property type="term" value="P:triglyceride catabolic process"/>
    <property type="evidence" value="ECO:0007669"/>
    <property type="project" value="TreeGrafter"/>
</dbReference>
<feature type="active site" evidence="1">
    <location>
        <position position="324"/>
    </location>
</feature>
<dbReference type="EMBL" id="VLNY01000008">
    <property type="protein sequence ID" value="KAA0021656.1"/>
    <property type="molecule type" value="Genomic_DNA"/>
</dbReference>
<evidence type="ECO:0000259" key="3">
    <source>
        <dbReference type="Pfam" id="PF13472"/>
    </source>
</evidence>
<accession>A0A5A7S6Z5</accession>
<feature type="disulfide bond" evidence="2">
    <location>
        <begin position="185"/>
        <end position="195"/>
    </location>
</feature>
<reference evidence="4 5" key="1">
    <citation type="submission" date="2019-07" db="EMBL/GenBank/DDBJ databases">
        <title>Rhodococcus cavernicolus sp. nov., isolated from a cave.</title>
        <authorList>
            <person name="Lee S.D."/>
        </authorList>
    </citation>
    <scope>NUCLEOTIDE SEQUENCE [LARGE SCALE GENOMIC DNA]</scope>
    <source>
        <strain evidence="4 5">C1-24</strain>
    </source>
</reference>
<feature type="domain" description="SGNH hydrolase-type esterase" evidence="3">
    <location>
        <begin position="80"/>
        <end position="330"/>
    </location>
</feature>
<dbReference type="InterPro" id="IPR013830">
    <property type="entry name" value="SGNH_hydro"/>
</dbReference>
<proteinExistence type="predicted"/>
<dbReference type="AlphaFoldDB" id="A0A5A7S6Z5"/>
<evidence type="ECO:0000256" key="2">
    <source>
        <dbReference type="PIRSR" id="PIRSR637460-2"/>
    </source>
</evidence>
<feature type="active site" description="Nucleophile" evidence="1">
    <location>
        <position position="84"/>
    </location>
</feature>
<dbReference type="Pfam" id="PF13472">
    <property type="entry name" value="Lipase_GDSL_2"/>
    <property type="match status" value="1"/>
</dbReference>
<comment type="caution">
    <text evidence="4">The sequence shown here is derived from an EMBL/GenBank/DDBJ whole genome shotgun (WGS) entry which is preliminary data.</text>
</comment>
<name>A0A5A7S6Z5_9NOCA</name>
<sequence length="343" mass="35162">MVLDHRLRDRPGGRGVRFLVHLPRSVRSGRAAPPAGSAGPSGSLIGVRARSIGALVLAAAAAGGFGTQASAAPAYSEYVALGDSWSADVSVLNATTRFTPIACAQSNANYPKQVAAALGVAVFRDATCGGATTADMTSPQQISQVGGLLAGVNPAQFDRLTPTTDLVTVGIGGNDVGLADAIMGCTSNVDVGTPCKDRFFKGGVDTISVKTRETEAKIVDVIAGIRARSPKAKIELVGYLDGVPTQRGCFATIPITDGDITWIGQKLVELDGVMRSAAATAGANYVDTYSTSIGHDACQAPGVRWVEGLVPFSSDPPGPAVPFHPNQLGADHQARAVLTALGR</sequence>
<dbReference type="Proteomes" id="UP000322244">
    <property type="component" value="Unassembled WGS sequence"/>
</dbReference>
<dbReference type="SUPFAM" id="SSF52266">
    <property type="entry name" value="SGNH hydrolase"/>
    <property type="match status" value="1"/>
</dbReference>
<feature type="disulfide bond" evidence="2">
    <location>
        <begin position="103"/>
        <end position="128"/>
    </location>
</feature>
<dbReference type="InterPro" id="IPR037460">
    <property type="entry name" value="SEST-like"/>
</dbReference>
<feature type="disulfide bond" evidence="2">
    <location>
        <begin position="249"/>
        <end position="298"/>
    </location>
</feature>
<evidence type="ECO:0000313" key="5">
    <source>
        <dbReference type="Proteomes" id="UP000322244"/>
    </source>
</evidence>
<dbReference type="PANTHER" id="PTHR37981">
    <property type="entry name" value="LIPASE 2"/>
    <property type="match status" value="1"/>
</dbReference>
<keyword evidence="4" id="KW-0378">Hydrolase</keyword>
<dbReference type="InterPro" id="IPR036514">
    <property type="entry name" value="SGNH_hydro_sf"/>
</dbReference>
<dbReference type="PANTHER" id="PTHR37981:SF1">
    <property type="entry name" value="SGNH HYDROLASE-TYPE ESTERASE DOMAIN-CONTAINING PROTEIN"/>
    <property type="match status" value="1"/>
</dbReference>
<organism evidence="4 5">
    <name type="scientific">Antrihabitans cavernicola</name>
    <dbReference type="NCBI Taxonomy" id="2495913"/>
    <lineage>
        <taxon>Bacteria</taxon>
        <taxon>Bacillati</taxon>
        <taxon>Actinomycetota</taxon>
        <taxon>Actinomycetes</taxon>
        <taxon>Mycobacteriales</taxon>
        <taxon>Nocardiaceae</taxon>
        <taxon>Antrihabitans</taxon>
    </lineage>
</organism>
<evidence type="ECO:0000313" key="4">
    <source>
        <dbReference type="EMBL" id="KAA0021656.1"/>
    </source>
</evidence>
<dbReference type="CDD" id="cd01823">
    <property type="entry name" value="SEST_like"/>
    <property type="match status" value="1"/>
</dbReference>